<dbReference type="SUPFAM" id="SSF46689">
    <property type="entry name" value="Homeodomain-like"/>
    <property type="match status" value="1"/>
</dbReference>
<dbReference type="PANTHER" id="PTHR46796:SF13">
    <property type="entry name" value="HTH-TYPE TRANSCRIPTIONAL ACTIVATOR RHAS"/>
    <property type="match status" value="1"/>
</dbReference>
<reference evidence="5" key="1">
    <citation type="submission" date="2020-05" db="EMBL/GenBank/DDBJ databases">
        <authorList>
            <person name="Zhu T."/>
            <person name="Keshari N."/>
            <person name="Lu X."/>
        </authorList>
    </citation>
    <scope>NUCLEOTIDE SEQUENCE</scope>
    <source>
        <strain evidence="5">NK1-12</strain>
    </source>
</reference>
<dbReference type="InterPro" id="IPR046532">
    <property type="entry name" value="DUF6597"/>
</dbReference>
<evidence type="ECO:0000256" key="3">
    <source>
        <dbReference type="ARBA" id="ARBA00023163"/>
    </source>
</evidence>
<dbReference type="InterPro" id="IPR018060">
    <property type="entry name" value="HTH_AraC"/>
</dbReference>
<name>A0AA96WIU3_9CYAN</name>
<dbReference type="RefSeq" id="WP_316433561.1">
    <property type="nucleotide sequence ID" value="NZ_CP053586.1"/>
</dbReference>
<dbReference type="PROSITE" id="PS01124">
    <property type="entry name" value="HTH_ARAC_FAMILY_2"/>
    <property type="match status" value="1"/>
</dbReference>
<dbReference type="GO" id="GO:0043565">
    <property type="term" value="F:sequence-specific DNA binding"/>
    <property type="evidence" value="ECO:0007669"/>
    <property type="project" value="InterPro"/>
</dbReference>
<evidence type="ECO:0000313" key="5">
    <source>
        <dbReference type="EMBL" id="WNZ22166.1"/>
    </source>
</evidence>
<proteinExistence type="predicted"/>
<dbReference type="Gene3D" id="1.10.10.60">
    <property type="entry name" value="Homeodomain-like"/>
    <property type="match status" value="1"/>
</dbReference>
<dbReference type="InterPro" id="IPR009057">
    <property type="entry name" value="Homeodomain-like_sf"/>
</dbReference>
<keyword evidence="3" id="KW-0804">Transcription</keyword>
<keyword evidence="1" id="KW-0805">Transcription regulation</keyword>
<feature type="domain" description="HTH araC/xylS-type" evidence="4">
    <location>
        <begin position="157"/>
        <end position="258"/>
    </location>
</feature>
<dbReference type="EMBL" id="CP053586">
    <property type="protein sequence ID" value="WNZ22166.1"/>
    <property type="molecule type" value="Genomic_DNA"/>
</dbReference>
<evidence type="ECO:0000256" key="2">
    <source>
        <dbReference type="ARBA" id="ARBA00023125"/>
    </source>
</evidence>
<gene>
    <name evidence="5" type="ORF">HJG54_04335</name>
</gene>
<accession>A0AA96WIU3</accession>
<protein>
    <submittedName>
        <fullName evidence="5">AraC family transcriptional regulator</fullName>
    </submittedName>
</protein>
<dbReference type="Pfam" id="PF20240">
    <property type="entry name" value="DUF6597"/>
    <property type="match status" value="1"/>
</dbReference>
<dbReference type="Pfam" id="PF12833">
    <property type="entry name" value="HTH_18"/>
    <property type="match status" value="1"/>
</dbReference>
<sequence length="270" mass="30914">MIYQTYQPRSPLSQFVEFLWYWEGDKSPSRSCLLPIGSMELVIDLHEDEIPLFDLYSKTQCGSTKGARICGVHSKGFIIAKDQNCSVMGAHFKPGGSAAFFTIPGGELHNQIISLEELWQGSATELRGRLLEKPTTETRFLVLEQFLLSFMQPLAYHPVVDFALREFERLPTSPVSTVTSQIGFSTRHFNQLFRDRVGLTPKLYCRVRRLQRVLCLIKGKKQIDWLDISLTCGYFDQSHLIHDFRTFANCTPTEYVAKRGFHPCHVELSN</sequence>
<dbReference type="AlphaFoldDB" id="A0AA96WIU3"/>
<dbReference type="GO" id="GO:0003700">
    <property type="term" value="F:DNA-binding transcription factor activity"/>
    <property type="evidence" value="ECO:0007669"/>
    <property type="project" value="InterPro"/>
</dbReference>
<organism evidence="5">
    <name type="scientific">Leptolyngbya sp. NK1-12</name>
    <dbReference type="NCBI Taxonomy" id="2547451"/>
    <lineage>
        <taxon>Bacteria</taxon>
        <taxon>Bacillati</taxon>
        <taxon>Cyanobacteriota</taxon>
        <taxon>Cyanophyceae</taxon>
        <taxon>Leptolyngbyales</taxon>
        <taxon>Leptolyngbyaceae</taxon>
        <taxon>Leptolyngbya group</taxon>
        <taxon>Leptolyngbya</taxon>
    </lineage>
</organism>
<evidence type="ECO:0000256" key="1">
    <source>
        <dbReference type="ARBA" id="ARBA00023015"/>
    </source>
</evidence>
<dbReference type="SMART" id="SM00342">
    <property type="entry name" value="HTH_ARAC"/>
    <property type="match status" value="1"/>
</dbReference>
<keyword evidence="2" id="KW-0238">DNA-binding</keyword>
<dbReference type="PANTHER" id="PTHR46796">
    <property type="entry name" value="HTH-TYPE TRANSCRIPTIONAL ACTIVATOR RHAS-RELATED"/>
    <property type="match status" value="1"/>
</dbReference>
<dbReference type="InterPro" id="IPR050204">
    <property type="entry name" value="AraC_XylS_family_regulators"/>
</dbReference>
<evidence type="ECO:0000259" key="4">
    <source>
        <dbReference type="PROSITE" id="PS01124"/>
    </source>
</evidence>